<dbReference type="CDD" id="cd09272">
    <property type="entry name" value="RNase_HI_RT_Ty1"/>
    <property type="match status" value="2"/>
</dbReference>
<dbReference type="InterPro" id="IPR006176">
    <property type="entry name" value="3-OHacyl-CoA_DH_NAD-bd"/>
</dbReference>
<dbReference type="SUPFAM" id="SSF53098">
    <property type="entry name" value="Ribonuclease H-like"/>
    <property type="match status" value="1"/>
</dbReference>
<dbReference type="GO" id="GO:0015074">
    <property type="term" value="P:DNA integration"/>
    <property type="evidence" value="ECO:0007669"/>
    <property type="project" value="InterPro"/>
</dbReference>
<keyword evidence="5" id="KW-0456">Lyase</keyword>
<dbReference type="GO" id="GO:0004300">
    <property type="term" value="F:enoyl-CoA hydratase activity"/>
    <property type="evidence" value="ECO:0007669"/>
    <property type="project" value="UniProtKB-EC"/>
</dbReference>
<dbReference type="SUPFAM" id="SSF57756">
    <property type="entry name" value="Retrovirus zinc finger-like domains"/>
    <property type="match status" value="2"/>
</dbReference>
<dbReference type="Pfam" id="PF07727">
    <property type="entry name" value="RVT_2"/>
    <property type="match status" value="2"/>
</dbReference>
<dbReference type="InterPro" id="IPR001878">
    <property type="entry name" value="Znf_CCHC"/>
</dbReference>
<dbReference type="InterPro" id="IPR001584">
    <property type="entry name" value="Integrase_cat-core"/>
</dbReference>
<keyword evidence="1" id="KW-0862">Zinc</keyword>
<keyword evidence="5" id="KW-0560">Oxidoreductase</keyword>
<evidence type="ECO:0000313" key="5">
    <source>
        <dbReference type="EMBL" id="RZB42467.1"/>
    </source>
</evidence>
<dbReference type="Gene3D" id="3.30.420.10">
    <property type="entry name" value="Ribonuclease H-like superfamily/Ribonuclease H"/>
    <property type="match status" value="1"/>
</dbReference>
<dbReference type="EC" id="2.7.7.7" evidence="5"/>
<dbReference type="InterPro" id="IPR012337">
    <property type="entry name" value="RNaseH-like_sf"/>
</dbReference>
<dbReference type="InterPro" id="IPR036397">
    <property type="entry name" value="RNaseH_sf"/>
</dbReference>
<reference evidence="5 6" key="1">
    <citation type="submission" date="2018-09" db="EMBL/GenBank/DDBJ databases">
        <title>A high-quality reference genome of wild soybean provides a powerful tool to mine soybean genomes.</title>
        <authorList>
            <person name="Xie M."/>
            <person name="Chung C.Y.L."/>
            <person name="Li M.-W."/>
            <person name="Wong F.-L."/>
            <person name="Chan T.-F."/>
            <person name="Lam H.-M."/>
        </authorList>
    </citation>
    <scope>NUCLEOTIDE SEQUENCE [LARGE SCALE GENOMIC DNA]</scope>
    <source>
        <strain evidence="6">cv. W05</strain>
        <tissue evidence="5">Hypocotyl of etiolated seedlings</tissue>
    </source>
</reference>
<dbReference type="InterPro" id="IPR036875">
    <property type="entry name" value="Znf_CCHC_sf"/>
</dbReference>
<dbReference type="EMBL" id="QZWG01000020">
    <property type="protein sequence ID" value="RZB42467.1"/>
    <property type="molecule type" value="Genomic_DNA"/>
</dbReference>
<protein>
    <submittedName>
        <fullName evidence="5">Retrovirus-related Pol polyprotein from transposon TNT 1-94</fullName>
        <ecNumber evidence="5">1.1.1.35</ecNumber>
        <ecNumber evidence="5">2.7.7.7</ecNumber>
        <ecNumber evidence="5">4.2.1.17</ecNumber>
    </submittedName>
</protein>
<dbReference type="GO" id="GO:0003676">
    <property type="term" value="F:nucleic acid binding"/>
    <property type="evidence" value="ECO:0007669"/>
    <property type="project" value="InterPro"/>
</dbReference>
<dbReference type="GO" id="GO:0070403">
    <property type="term" value="F:NAD+ binding"/>
    <property type="evidence" value="ECO:0007669"/>
    <property type="project" value="InterPro"/>
</dbReference>
<keyword evidence="2" id="KW-0175">Coiled coil</keyword>
<dbReference type="Proteomes" id="UP000289340">
    <property type="component" value="Chromosome 20"/>
</dbReference>
<dbReference type="GO" id="GO:0006631">
    <property type="term" value="P:fatty acid metabolic process"/>
    <property type="evidence" value="ECO:0007669"/>
    <property type="project" value="InterPro"/>
</dbReference>
<dbReference type="GO" id="GO:0003887">
    <property type="term" value="F:DNA-directed DNA polymerase activity"/>
    <property type="evidence" value="ECO:0007669"/>
    <property type="project" value="UniProtKB-EC"/>
</dbReference>
<dbReference type="SUPFAM" id="SSF56672">
    <property type="entry name" value="DNA/RNA polymerases"/>
    <property type="match status" value="1"/>
</dbReference>
<dbReference type="SMART" id="SM00343">
    <property type="entry name" value="ZnF_C2HC"/>
    <property type="match status" value="2"/>
</dbReference>
<feature type="domain" description="Integrase catalytic" evidence="4">
    <location>
        <begin position="155"/>
        <end position="246"/>
    </location>
</feature>
<dbReference type="PROSITE" id="PS50158">
    <property type="entry name" value="ZF_CCHC"/>
    <property type="match status" value="2"/>
</dbReference>
<dbReference type="Gene3D" id="4.10.60.10">
    <property type="entry name" value="Zinc finger, CCHC-type"/>
    <property type="match status" value="1"/>
</dbReference>
<keyword evidence="5" id="KW-0808">Transferase</keyword>
<feature type="domain" description="CCHC-type" evidence="3">
    <location>
        <begin position="842"/>
        <end position="856"/>
    </location>
</feature>
<dbReference type="InterPro" id="IPR043502">
    <property type="entry name" value="DNA/RNA_pol_sf"/>
</dbReference>
<dbReference type="Gene3D" id="3.40.50.720">
    <property type="entry name" value="NAD(P)-binding Rossmann-like Domain"/>
    <property type="match status" value="1"/>
</dbReference>
<comment type="caution">
    <text evidence="5">The sequence shown here is derived from an EMBL/GenBank/DDBJ whole genome shotgun (WGS) entry which is preliminary data.</text>
</comment>
<dbReference type="EC" id="1.1.1.35" evidence="5"/>
<keyword evidence="5" id="KW-0548">Nucleotidyltransferase</keyword>
<dbReference type="GO" id="GO:0008270">
    <property type="term" value="F:zinc ion binding"/>
    <property type="evidence" value="ECO:0007669"/>
    <property type="project" value="UniProtKB-KW"/>
</dbReference>
<keyword evidence="6" id="KW-1185">Reference proteome</keyword>
<name>A0A445F100_GLYSO</name>
<organism evidence="5 6">
    <name type="scientific">Glycine soja</name>
    <name type="common">Wild soybean</name>
    <dbReference type="NCBI Taxonomy" id="3848"/>
    <lineage>
        <taxon>Eukaryota</taxon>
        <taxon>Viridiplantae</taxon>
        <taxon>Streptophyta</taxon>
        <taxon>Embryophyta</taxon>
        <taxon>Tracheophyta</taxon>
        <taxon>Spermatophyta</taxon>
        <taxon>Magnoliopsida</taxon>
        <taxon>eudicotyledons</taxon>
        <taxon>Gunneridae</taxon>
        <taxon>Pentapetalae</taxon>
        <taxon>rosids</taxon>
        <taxon>fabids</taxon>
        <taxon>Fabales</taxon>
        <taxon>Fabaceae</taxon>
        <taxon>Papilionoideae</taxon>
        <taxon>50 kb inversion clade</taxon>
        <taxon>NPAAA clade</taxon>
        <taxon>indigoferoid/millettioid clade</taxon>
        <taxon>Phaseoleae</taxon>
        <taxon>Glycine</taxon>
        <taxon>Glycine subgen. Soja</taxon>
    </lineage>
</organism>
<evidence type="ECO:0000259" key="4">
    <source>
        <dbReference type="PROSITE" id="PS50994"/>
    </source>
</evidence>
<dbReference type="PANTHER" id="PTHR11439">
    <property type="entry name" value="GAG-POL-RELATED RETROTRANSPOSON"/>
    <property type="match status" value="1"/>
</dbReference>
<dbReference type="InterPro" id="IPR013103">
    <property type="entry name" value="RVT_2"/>
</dbReference>
<evidence type="ECO:0000259" key="3">
    <source>
        <dbReference type="PROSITE" id="PS50158"/>
    </source>
</evidence>
<dbReference type="InterPro" id="IPR036291">
    <property type="entry name" value="NAD(P)-bd_dom_sf"/>
</dbReference>
<keyword evidence="1" id="KW-0479">Metal-binding</keyword>
<dbReference type="PROSITE" id="PS50994">
    <property type="entry name" value="INTEGRASE"/>
    <property type="match status" value="1"/>
</dbReference>
<dbReference type="Pfam" id="PF02737">
    <property type="entry name" value="3HCDH_N"/>
    <property type="match status" value="1"/>
</dbReference>
<dbReference type="EC" id="4.2.1.17" evidence="5"/>
<evidence type="ECO:0000256" key="2">
    <source>
        <dbReference type="SAM" id="Coils"/>
    </source>
</evidence>
<dbReference type="SUPFAM" id="SSF51735">
    <property type="entry name" value="NAD(P)-binding Rossmann-fold domains"/>
    <property type="match status" value="1"/>
</dbReference>
<accession>A0A445F100</accession>
<proteinExistence type="predicted"/>
<dbReference type="Pfam" id="PF00098">
    <property type="entry name" value="zf-CCHC"/>
    <property type="match status" value="1"/>
</dbReference>
<gene>
    <name evidence="5" type="ORF">D0Y65_053167</name>
</gene>
<feature type="domain" description="CCHC-type" evidence="3">
    <location>
        <begin position="106"/>
        <end position="121"/>
    </location>
</feature>
<keyword evidence="1" id="KW-0863">Zinc-finger</keyword>
<feature type="coiled-coil region" evidence="2">
    <location>
        <begin position="917"/>
        <end position="944"/>
    </location>
</feature>
<dbReference type="GO" id="GO:0003857">
    <property type="term" value="F:(3S)-3-hydroxyacyl-CoA dehydrogenase (NAD+) activity"/>
    <property type="evidence" value="ECO:0007669"/>
    <property type="project" value="UniProtKB-EC"/>
</dbReference>
<evidence type="ECO:0000256" key="1">
    <source>
        <dbReference type="PROSITE-ProRule" id="PRU00047"/>
    </source>
</evidence>
<dbReference type="PANTHER" id="PTHR11439:SF467">
    <property type="entry name" value="INTEGRASE CATALYTIC DOMAIN-CONTAINING PROTEIN"/>
    <property type="match status" value="1"/>
</dbReference>
<evidence type="ECO:0000313" key="6">
    <source>
        <dbReference type="Proteomes" id="UP000289340"/>
    </source>
</evidence>
<sequence>MDIDYAIRKDEPPAITDESSPADVALYEWWEQSNRLSVMFIKTKISAGIRGCVDQHEKEEEWLVLEMGENALLTTAYGKNKAIKSQANQKGNGKIPPQADIKKVAKCFFCKKKGHMKKNCPGFQKWLEKKDTSFDLFYNSECVGNGILSVGNGRYTENGQAPGPFAKFLQEHGIVAQYTMLGSPNQNGVAERRNRTLLDMVRSMLSNSNLPKSLWVETLKTVVYILNRVPTKAVPKTHFELFKGWKPSLKHMRVWGCPSEVRIYNPQEKKLDPSTISGCFIGYAERSKVDQVDHQIHENDEQQVKQHDPQENVDATLKRSTRIRKSTIHSDYIVYLQESDYNTGAENDPETFDQAMSCKESNLWYDAMKDEMNSMQSNKVWNLVKMPNGAKAIRCKWVFKTKRDSLGNIERYKARLVVEGFTQKEGIDYTKTFSPVSKKDSLRIILALVAHFDLELQQMDVKTTFLNGDLEEEVYMKQLKDFSSNSGEHLVCKLNKSIYGLKQASRQWYLKFHGIISSFGFEENPMDQCIYHKVSGSKTCFLVLYVDDILLAANDRGLLHEVKQFLSKNFDMKDMGDASMSSALRFIEIDLEGDRFNLNQFPKNDFEREQMKNIPYALVVGSLMYAQVCTRPDIAFAVGMLGKYQSNPGIDHWRAAKKVPRYLQGTKDYMLMYRQTNNLDVIGYSDSDFAGCVDSRRSTSGYIFMMTGGAISWRSVKQSLTTTSTMEAEFVSCFEATSQGVWLKSFISGLKIVDTISRPLRIFCDNSAVVFMAKNNKSGSRSKHIDIKYLAIRERVKDKKVRMGDCLHELGMEDLKLLEEEMDKAAKVVRERKIVFTPGQDKCFLCGQMGHMAANCEGKAKRKLLIGACGRKPKEAWCGRKPTVNHFRILGCIAYADISNKKRSKFDDKERFWENNIDEAKQILANFDEDNEDEELQTRELEEQRIPAIIVEYERPQRARRRHAWMSDYEVTGIEDPVTHFALFSDCDPTTFESVVKEEKWRKAMDDEIDSIERNDTWELCDLPNGHNTIGVKWIFKTKQKENGEVDKYKARLVAKGYKQQYGVDYTEVFSPVARHDTIRNCTLMFDEFKKSMMNEFGMIDLGMMHYFLGIEIVQSDVGIFLSQKKYSAAISWSSWKQPIVTLSTTEAEFIAASTCACQAIWLRNILEEVHFKQQGPTLIYFDNSSTIKLSKNPIMHGRSKHIDTQTLISRIDELHGKQLPRLVGLTKGLEMILAPNLQHPLVCIDVIEARIVVGPRVGLWKEVEAFEGLTPRVTDRGLVPRQVKKVAIIGGGLLGSGVATALILSNYHVILKEVNEKFLDAASQTISFFYIQCDFPELKGDNYKIWKERILLQLRWIDIDYAIRKDEPPAITDESSPADVALYERWKRSNRLSVMFIKTKI</sequence>